<feature type="transmembrane region" description="Helical" evidence="9">
    <location>
        <begin position="211"/>
        <end position="232"/>
    </location>
</feature>
<comment type="catalytic activity">
    <reaction evidence="8">
        <text>a ubiquinone + NADH + 5 H(+)(in) = a ubiquinol + NAD(+) + 4 H(+)(out)</text>
        <dbReference type="Rhea" id="RHEA:29091"/>
        <dbReference type="Rhea" id="RHEA-COMP:9565"/>
        <dbReference type="Rhea" id="RHEA-COMP:9566"/>
        <dbReference type="ChEBI" id="CHEBI:15378"/>
        <dbReference type="ChEBI" id="CHEBI:16389"/>
        <dbReference type="ChEBI" id="CHEBI:17976"/>
        <dbReference type="ChEBI" id="CHEBI:57540"/>
        <dbReference type="ChEBI" id="CHEBI:57945"/>
        <dbReference type="EC" id="7.1.1.2"/>
    </reaction>
</comment>
<dbReference type="InterPro" id="IPR001694">
    <property type="entry name" value="NADH_UbQ_OxRdtase_su1/FPO"/>
</dbReference>
<dbReference type="EMBL" id="KP899749">
    <property type="protein sequence ID" value="AKS03976.1"/>
    <property type="molecule type" value="Genomic_DNA"/>
</dbReference>
<proteinExistence type="inferred from homology"/>
<keyword evidence="4 7" id="KW-0812">Transmembrane</keyword>
<evidence type="ECO:0000313" key="10">
    <source>
        <dbReference type="EMBL" id="AKS03976.1"/>
    </source>
</evidence>
<evidence type="ECO:0000256" key="2">
    <source>
        <dbReference type="ARBA" id="ARBA00010535"/>
    </source>
</evidence>
<organism evidence="10">
    <name type="scientific">Spadella cephaloptera</name>
    <dbReference type="NCBI Taxonomy" id="52888"/>
    <lineage>
        <taxon>Eukaryota</taxon>
        <taxon>Metazoa</taxon>
        <taxon>Spiralia</taxon>
        <taxon>Gnathifera</taxon>
        <taxon>Chaetognatha</taxon>
        <taxon>Sagittoidea</taxon>
        <taxon>Phragmophora</taxon>
        <taxon>Spadellidae</taxon>
        <taxon>Spadella</taxon>
    </lineage>
</organism>
<protein>
    <recommendedName>
        <fullName evidence="3 8">NADH-ubiquinone oxidoreductase chain 1</fullName>
        <ecNumber evidence="8">7.1.1.2</ecNumber>
    </recommendedName>
</protein>
<feature type="transmembrane region" description="Helical" evidence="9">
    <location>
        <begin position="95"/>
        <end position="116"/>
    </location>
</feature>
<feature type="transmembrane region" description="Helical" evidence="9">
    <location>
        <begin position="163"/>
        <end position="182"/>
    </location>
</feature>
<dbReference type="GO" id="GO:0005743">
    <property type="term" value="C:mitochondrial inner membrane"/>
    <property type="evidence" value="ECO:0007669"/>
    <property type="project" value="UniProtKB-SubCell"/>
</dbReference>
<evidence type="ECO:0000256" key="8">
    <source>
        <dbReference type="RuleBase" id="RU000473"/>
    </source>
</evidence>
<name>A0A141CKD0_9BILA</name>
<keyword evidence="8 10" id="KW-0496">Mitochondrion</keyword>
<evidence type="ECO:0000256" key="1">
    <source>
        <dbReference type="ARBA" id="ARBA00004141"/>
    </source>
</evidence>
<evidence type="ECO:0000256" key="4">
    <source>
        <dbReference type="ARBA" id="ARBA00022692"/>
    </source>
</evidence>
<dbReference type="Pfam" id="PF00146">
    <property type="entry name" value="NADHdh"/>
    <property type="match status" value="1"/>
</dbReference>
<dbReference type="AlphaFoldDB" id="A0A141CKD0"/>
<dbReference type="PANTHER" id="PTHR11432">
    <property type="entry name" value="NADH DEHYDROGENASE SUBUNIT 1"/>
    <property type="match status" value="1"/>
</dbReference>
<reference evidence="10" key="1">
    <citation type="submission" date="2015-03" db="EMBL/GenBank/DDBJ databases">
        <title>Mitochondrial variation in chaetognaths.</title>
        <authorList>
            <person name="Marletaz F."/>
            <person name="Le Parco Y."/>
            <person name="Liu S."/>
            <person name="Peijnenburg K."/>
        </authorList>
    </citation>
    <scope>NUCLEOTIDE SEQUENCE</scope>
    <source>
        <strain evidence="10">SOR-3</strain>
    </source>
</reference>
<comment type="similarity">
    <text evidence="2 7">Belongs to the complex I subunit 1 family.</text>
</comment>
<dbReference type="GO" id="GO:0003954">
    <property type="term" value="F:NADH dehydrogenase activity"/>
    <property type="evidence" value="ECO:0007669"/>
    <property type="project" value="TreeGrafter"/>
</dbReference>
<feature type="transmembrane region" description="Helical" evidence="9">
    <location>
        <begin position="67"/>
        <end position="89"/>
    </location>
</feature>
<evidence type="ECO:0000256" key="9">
    <source>
        <dbReference type="SAM" id="Phobius"/>
    </source>
</evidence>
<evidence type="ECO:0000256" key="3">
    <source>
        <dbReference type="ARBA" id="ARBA00021009"/>
    </source>
</evidence>
<evidence type="ECO:0000256" key="7">
    <source>
        <dbReference type="RuleBase" id="RU000471"/>
    </source>
</evidence>
<gene>
    <name evidence="10" type="primary">NADH1</name>
</gene>
<keyword evidence="8" id="KW-0830">Ubiquinone</keyword>
<keyword evidence="6 9" id="KW-0472">Membrane</keyword>
<dbReference type="PANTHER" id="PTHR11432:SF3">
    <property type="entry name" value="NADH-UBIQUINONE OXIDOREDUCTASE CHAIN 1"/>
    <property type="match status" value="1"/>
</dbReference>
<keyword evidence="5 9" id="KW-1133">Transmembrane helix</keyword>
<evidence type="ECO:0000256" key="5">
    <source>
        <dbReference type="ARBA" id="ARBA00022989"/>
    </source>
</evidence>
<accession>A0A141CKD0</accession>
<evidence type="ECO:0000256" key="6">
    <source>
        <dbReference type="ARBA" id="ARBA00023136"/>
    </source>
</evidence>
<dbReference type="GO" id="GO:0008137">
    <property type="term" value="F:NADH dehydrogenase (ubiquinone) activity"/>
    <property type="evidence" value="ECO:0007669"/>
    <property type="project" value="UniProtKB-EC"/>
</dbReference>
<dbReference type="InterPro" id="IPR018086">
    <property type="entry name" value="NADH_UbQ_OxRdtase_su1_CS"/>
</dbReference>
<dbReference type="EC" id="7.1.1.2" evidence="8"/>
<comment type="subcellular location">
    <subcellularLocation>
        <location evidence="1">Membrane</location>
        <topology evidence="1">Multi-pass membrane protein</topology>
    </subcellularLocation>
    <subcellularLocation>
        <location evidence="7">Mitochondrion inner membrane</location>
        <topology evidence="7">Multi-pass membrane protein</topology>
    </subcellularLocation>
</comment>
<dbReference type="PROSITE" id="PS00668">
    <property type="entry name" value="COMPLEX1_ND1_2"/>
    <property type="match status" value="1"/>
</dbReference>
<feature type="transmembrane region" description="Helical" evidence="9">
    <location>
        <begin position="137"/>
        <end position="157"/>
    </location>
</feature>
<keyword evidence="7" id="KW-0520">NAD</keyword>
<feature type="transmembrane region" description="Helical" evidence="9">
    <location>
        <begin position="6"/>
        <end position="22"/>
    </location>
</feature>
<dbReference type="GO" id="GO:0009060">
    <property type="term" value="P:aerobic respiration"/>
    <property type="evidence" value="ECO:0007669"/>
    <property type="project" value="TreeGrafter"/>
</dbReference>
<feature type="transmembrane region" description="Helical" evidence="9">
    <location>
        <begin position="238"/>
        <end position="255"/>
    </location>
</feature>
<sequence>MVMNYLIQLICVMLSTALYTLLERKVLGYIQLRKGPNKPPGMIVPFADAIKLITKEKIYPSTSNSMLFFSAPLLLLLLPLILWALFLAPSEYINFKYSVIAFICISSVNVYGTYMAGWSSNSKYSLLVQFRAVAQTISYEVSMMVIILHVLLIMNFYFQWLQIPMVMCQFMITLMFFISLLAETNRSPFDFTEGESELVSGFNTEYSSINFVMIFLSEYMSILFMSYLITIMFLSSNIVEMFILMGMIAFSYIWSRGTLPRLRYDQLMYLAWKTLLPTSLTSLLLFSCV</sequence>
<geneLocation type="mitochondrion" evidence="10"/>